<dbReference type="GO" id="GO:0005524">
    <property type="term" value="F:ATP binding"/>
    <property type="evidence" value="ECO:0007669"/>
    <property type="project" value="InterPro"/>
</dbReference>
<dbReference type="InterPro" id="IPR011009">
    <property type="entry name" value="Kinase-like_dom_sf"/>
</dbReference>
<reference evidence="6 7" key="1">
    <citation type="submission" date="2010-10" db="EMBL/GenBank/DDBJ databases">
        <title>Complete sequence of Frankia sp. EuI1c.</title>
        <authorList>
            <consortium name="US DOE Joint Genome Institute"/>
            <person name="Lucas S."/>
            <person name="Copeland A."/>
            <person name="Lapidus A."/>
            <person name="Cheng J.-F."/>
            <person name="Bruce D."/>
            <person name="Goodwin L."/>
            <person name="Pitluck S."/>
            <person name="Chertkov O."/>
            <person name="Detter J.C."/>
            <person name="Han C."/>
            <person name="Tapia R."/>
            <person name="Land M."/>
            <person name="Hauser L."/>
            <person name="Jeffries C."/>
            <person name="Kyrpides N."/>
            <person name="Ivanova N."/>
            <person name="Mikhailova N."/>
            <person name="Beauchemin N."/>
            <person name="Sen A."/>
            <person name="Sur S.A."/>
            <person name="Gtari M."/>
            <person name="Wall L."/>
            <person name="Tisa L."/>
            <person name="Woyke T."/>
        </authorList>
    </citation>
    <scope>NUCLEOTIDE SEQUENCE [LARGE SCALE GENOMIC DNA]</scope>
    <source>
        <strain evidence="7">DSM 45817 / CECT 9037 / EuI1c</strain>
    </source>
</reference>
<feature type="repeat" description="WD" evidence="3">
    <location>
        <begin position="614"/>
        <end position="649"/>
    </location>
</feature>
<evidence type="ECO:0000256" key="4">
    <source>
        <dbReference type="SAM" id="MobiDB-lite"/>
    </source>
</evidence>
<dbReference type="PANTHER" id="PTHR19879">
    <property type="entry name" value="TRANSCRIPTION INITIATION FACTOR TFIID"/>
    <property type="match status" value="1"/>
</dbReference>
<organism evidence="6 7">
    <name type="scientific">Pseudofrankia inefficax (strain DSM 45817 / CECT 9037 / DDB 130130 / EuI1c)</name>
    <name type="common">Frankia inefficax</name>
    <dbReference type="NCBI Taxonomy" id="298654"/>
    <lineage>
        <taxon>Bacteria</taxon>
        <taxon>Bacillati</taxon>
        <taxon>Actinomycetota</taxon>
        <taxon>Actinomycetes</taxon>
        <taxon>Frankiales</taxon>
        <taxon>Frankiaceae</taxon>
        <taxon>Pseudofrankia</taxon>
    </lineage>
</organism>
<dbReference type="InterPro" id="IPR008271">
    <property type="entry name" value="Ser/Thr_kinase_AS"/>
</dbReference>
<dbReference type="SMART" id="SM00320">
    <property type="entry name" value="WD40"/>
    <property type="match status" value="7"/>
</dbReference>
<dbReference type="KEGG" id="fri:FraEuI1c_5939"/>
<dbReference type="PROSITE" id="PS50294">
    <property type="entry name" value="WD_REPEATS_REGION"/>
    <property type="match status" value="5"/>
</dbReference>
<dbReference type="STRING" id="298654.FraEuI1c_5939"/>
<dbReference type="PANTHER" id="PTHR19879:SF9">
    <property type="entry name" value="TRANSCRIPTION INITIATION FACTOR TFIID SUBUNIT 5"/>
    <property type="match status" value="1"/>
</dbReference>
<keyword evidence="6" id="KW-0418">Kinase</keyword>
<dbReference type="PROSITE" id="PS00108">
    <property type="entry name" value="PROTEIN_KINASE_ST"/>
    <property type="match status" value="1"/>
</dbReference>
<dbReference type="Proteomes" id="UP000002484">
    <property type="component" value="Chromosome"/>
</dbReference>
<dbReference type="EMBL" id="CP002299">
    <property type="protein sequence ID" value="ADP83923.1"/>
    <property type="molecule type" value="Genomic_DNA"/>
</dbReference>
<feature type="compositionally biased region" description="Basic and acidic residues" evidence="4">
    <location>
        <begin position="342"/>
        <end position="356"/>
    </location>
</feature>
<keyword evidence="1 3" id="KW-0853">WD repeat</keyword>
<dbReference type="SUPFAM" id="SSF56112">
    <property type="entry name" value="Protein kinase-like (PK-like)"/>
    <property type="match status" value="1"/>
</dbReference>
<dbReference type="AlphaFoldDB" id="E3IYH8"/>
<dbReference type="PROSITE" id="PS00678">
    <property type="entry name" value="WD_REPEATS_1"/>
    <property type="match status" value="4"/>
</dbReference>
<dbReference type="InterPro" id="IPR001680">
    <property type="entry name" value="WD40_rpt"/>
</dbReference>
<evidence type="ECO:0000313" key="6">
    <source>
        <dbReference type="EMBL" id="ADP83923.1"/>
    </source>
</evidence>
<dbReference type="GO" id="GO:0004672">
    <property type="term" value="F:protein kinase activity"/>
    <property type="evidence" value="ECO:0007669"/>
    <property type="project" value="InterPro"/>
</dbReference>
<dbReference type="CDD" id="cd00200">
    <property type="entry name" value="WD40"/>
    <property type="match status" value="1"/>
</dbReference>
<keyword evidence="7" id="KW-1185">Reference proteome</keyword>
<dbReference type="Gene3D" id="2.130.10.10">
    <property type="entry name" value="YVTN repeat-like/Quinoprotein amine dehydrogenase"/>
    <property type="match status" value="3"/>
</dbReference>
<dbReference type="HOGENOM" id="CLU_000288_135_4_11"/>
<feature type="repeat" description="WD" evidence="3">
    <location>
        <begin position="668"/>
        <end position="693"/>
    </location>
</feature>
<dbReference type="SMART" id="SM00220">
    <property type="entry name" value="S_TKc"/>
    <property type="match status" value="1"/>
</dbReference>
<name>E3IYH8_PSEI1</name>
<feature type="repeat" description="WD" evidence="3">
    <location>
        <begin position="479"/>
        <end position="520"/>
    </location>
</feature>
<dbReference type="InterPro" id="IPR015943">
    <property type="entry name" value="WD40/YVTN_repeat-like_dom_sf"/>
</dbReference>
<proteinExistence type="predicted"/>
<evidence type="ECO:0000259" key="5">
    <source>
        <dbReference type="PROSITE" id="PS50011"/>
    </source>
</evidence>
<dbReference type="PROSITE" id="PS50082">
    <property type="entry name" value="WD_REPEATS_2"/>
    <property type="match status" value="7"/>
</dbReference>
<dbReference type="InterPro" id="IPR036322">
    <property type="entry name" value="WD40_repeat_dom_sf"/>
</dbReference>
<dbReference type="Pfam" id="PF00069">
    <property type="entry name" value="Pkinase"/>
    <property type="match status" value="1"/>
</dbReference>
<feature type="repeat" description="WD" evidence="3">
    <location>
        <begin position="524"/>
        <end position="565"/>
    </location>
</feature>
<keyword evidence="2" id="KW-0677">Repeat</keyword>
<evidence type="ECO:0000313" key="7">
    <source>
        <dbReference type="Proteomes" id="UP000002484"/>
    </source>
</evidence>
<dbReference type="Pfam" id="PF00400">
    <property type="entry name" value="WD40"/>
    <property type="match status" value="7"/>
</dbReference>
<sequence length="739" mass="78014">MHPGDPLSDGDFWVGPAAAPDKYRLVEQVGKGGEGEVWRAVLPLSAAGRTTVAIKIMPARPGDEAEWEQTDRLLSTLHHPGLVRVTDVFTGPGQHRAGLADASTRSGYVVMDFVEGLTLREWYNEHPDTRISDRIRKLRNVAGALDEMHSGRATNVPVAHGDVKPANIVVREDGGTVLVDLGLARLTDATGASGRSAPYAAPEMRVPGAMATPSADWYAFAATTAQVLLGARLPMTPEGWLDERLLAERLHRDPLTARRPALIQHIQDTLASPPQARTGSLALWLDAALDTLSQKTLTEGGTPTPSYPPAPSPAGAGPFDDGRELGTTQPDPGPEPSPPGPRRADEAATRVGRDQADVFSLSTPASAARPRRGRPVWAVPAAIGAAVLLLVGVTLGVVEFGGRSGSTADAAGPARGPVPSIAAPVPFHPLGKPLVGHTDRVEGVAYSPDGRTLASGGDDGTVHLWDVSRPGAPRDLGRVTGHTAAVDAVAFSRDGRTLASSGEDHTVRLWDVSQPSSARFLTALTADTGPVWALAFSPDRRTLATGSEDHTVRLWDVSNPAAPTELGGPLTEPNQVWSVTFSHDGHILATGNHDGHVRFYDVTNWQNPVMLSSPLAHTKPVLSAVFAPNGHILASASTDHLVRLWDVSNPAAPIPLGNPLILPNEAWTVTFTPDGRTLAVGGADNAVRLWNVQDPTQPTPIGSPLVGHSNTVTGVAFSPDGRTLASSSWDYSVRLWQAR</sequence>
<feature type="repeat" description="WD" evidence="3">
    <location>
        <begin position="705"/>
        <end position="739"/>
    </location>
</feature>
<dbReference type="PRINTS" id="PR00320">
    <property type="entry name" value="GPROTEINBRPT"/>
</dbReference>
<accession>E3IYH8</accession>
<feature type="compositionally biased region" description="Pro residues" evidence="4">
    <location>
        <begin position="331"/>
        <end position="341"/>
    </location>
</feature>
<dbReference type="InterPro" id="IPR020472">
    <property type="entry name" value="WD40_PAC1"/>
</dbReference>
<dbReference type="InterPro" id="IPR019775">
    <property type="entry name" value="WD40_repeat_CS"/>
</dbReference>
<gene>
    <name evidence="6" type="ordered locus">FraEuI1c_5939</name>
</gene>
<dbReference type="OrthoDB" id="951193at2"/>
<evidence type="ECO:0000256" key="1">
    <source>
        <dbReference type="ARBA" id="ARBA00022574"/>
    </source>
</evidence>
<dbReference type="eggNOG" id="COG0515">
    <property type="taxonomic scope" value="Bacteria"/>
</dbReference>
<feature type="repeat" description="WD" evidence="3">
    <location>
        <begin position="576"/>
        <end position="604"/>
    </location>
</feature>
<dbReference type="SUPFAM" id="SSF50978">
    <property type="entry name" value="WD40 repeat-like"/>
    <property type="match status" value="1"/>
</dbReference>
<dbReference type="eggNOG" id="COG2319">
    <property type="taxonomic scope" value="Bacteria"/>
</dbReference>
<dbReference type="InterPro" id="IPR000719">
    <property type="entry name" value="Prot_kinase_dom"/>
</dbReference>
<dbReference type="Gene3D" id="1.10.510.10">
    <property type="entry name" value="Transferase(Phosphotransferase) domain 1"/>
    <property type="match status" value="1"/>
</dbReference>
<dbReference type="InParanoid" id="E3IYH8"/>
<feature type="repeat" description="WD" evidence="3">
    <location>
        <begin position="434"/>
        <end position="468"/>
    </location>
</feature>
<feature type="region of interest" description="Disordered" evidence="4">
    <location>
        <begin position="296"/>
        <end position="357"/>
    </location>
</feature>
<evidence type="ECO:0000256" key="2">
    <source>
        <dbReference type="ARBA" id="ARBA00022737"/>
    </source>
</evidence>
<dbReference type="PROSITE" id="PS50011">
    <property type="entry name" value="PROTEIN_KINASE_DOM"/>
    <property type="match status" value="1"/>
</dbReference>
<dbReference type="CDD" id="cd14014">
    <property type="entry name" value="STKc_PknB_like"/>
    <property type="match status" value="1"/>
</dbReference>
<feature type="domain" description="Protein kinase" evidence="5">
    <location>
        <begin position="23"/>
        <end position="289"/>
    </location>
</feature>
<protein>
    <submittedName>
        <fullName evidence="6">Serine/threonine-protein kinase-like domain protein</fullName>
    </submittedName>
</protein>
<evidence type="ECO:0000256" key="3">
    <source>
        <dbReference type="PROSITE-ProRule" id="PRU00221"/>
    </source>
</evidence>
<keyword evidence="6" id="KW-0808">Transferase</keyword>